<evidence type="ECO:0000313" key="2">
    <source>
        <dbReference type="Proteomes" id="UP000800200"/>
    </source>
</evidence>
<gene>
    <name evidence="1" type="ORF">K469DRAFT_712526</name>
</gene>
<reference evidence="1" key="1">
    <citation type="journal article" date="2020" name="Stud. Mycol.">
        <title>101 Dothideomycetes genomes: a test case for predicting lifestyles and emergence of pathogens.</title>
        <authorList>
            <person name="Haridas S."/>
            <person name="Albert R."/>
            <person name="Binder M."/>
            <person name="Bloem J."/>
            <person name="Labutti K."/>
            <person name="Salamov A."/>
            <person name="Andreopoulos B."/>
            <person name="Baker S."/>
            <person name="Barry K."/>
            <person name="Bills G."/>
            <person name="Bluhm B."/>
            <person name="Cannon C."/>
            <person name="Castanera R."/>
            <person name="Culley D."/>
            <person name="Daum C."/>
            <person name="Ezra D."/>
            <person name="Gonzalez J."/>
            <person name="Henrissat B."/>
            <person name="Kuo A."/>
            <person name="Liang C."/>
            <person name="Lipzen A."/>
            <person name="Lutzoni F."/>
            <person name="Magnuson J."/>
            <person name="Mondo S."/>
            <person name="Nolan M."/>
            <person name="Ohm R."/>
            <person name="Pangilinan J."/>
            <person name="Park H.-J."/>
            <person name="Ramirez L."/>
            <person name="Alfaro M."/>
            <person name="Sun H."/>
            <person name="Tritt A."/>
            <person name="Yoshinaga Y."/>
            <person name="Zwiers L.-H."/>
            <person name="Turgeon B."/>
            <person name="Goodwin S."/>
            <person name="Spatafora J."/>
            <person name="Crous P."/>
            <person name="Grigoriev I."/>
        </authorList>
    </citation>
    <scope>NUCLEOTIDE SEQUENCE</scope>
    <source>
        <strain evidence="1">CBS 207.26</strain>
    </source>
</reference>
<proteinExistence type="predicted"/>
<accession>A0A6A6ERV7</accession>
<protein>
    <submittedName>
        <fullName evidence="1">Uncharacterized protein</fullName>
    </submittedName>
</protein>
<dbReference type="OrthoDB" id="3797798at2759"/>
<sequence length="127" mass="15477">MVGNGQYLRFTRHLVLSVGENYYKDNASTWYEVPNQFNYRWDEELDNKDGWELKMRRGICSRGRIVNWTLSYTLHNNYLQHMPRIELKADIQTWVREKWESIFKRHRNEERFVHDVDLGAIELIGRD</sequence>
<keyword evidence="2" id="KW-1185">Reference proteome</keyword>
<dbReference type="EMBL" id="ML994613">
    <property type="protein sequence ID" value="KAF2193732.1"/>
    <property type="molecule type" value="Genomic_DNA"/>
</dbReference>
<dbReference type="Proteomes" id="UP000800200">
    <property type="component" value="Unassembled WGS sequence"/>
</dbReference>
<dbReference type="AlphaFoldDB" id="A0A6A6ERV7"/>
<evidence type="ECO:0000313" key="1">
    <source>
        <dbReference type="EMBL" id="KAF2193732.1"/>
    </source>
</evidence>
<name>A0A6A6ERV7_9PEZI</name>
<organism evidence="1 2">
    <name type="scientific">Zopfia rhizophila CBS 207.26</name>
    <dbReference type="NCBI Taxonomy" id="1314779"/>
    <lineage>
        <taxon>Eukaryota</taxon>
        <taxon>Fungi</taxon>
        <taxon>Dikarya</taxon>
        <taxon>Ascomycota</taxon>
        <taxon>Pezizomycotina</taxon>
        <taxon>Dothideomycetes</taxon>
        <taxon>Dothideomycetes incertae sedis</taxon>
        <taxon>Zopfiaceae</taxon>
        <taxon>Zopfia</taxon>
    </lineage>
</organism>